<dbReference type="Proteomes" id="UP000183085">
    <property type="component" value="Unassembled WGS sequence"/>
</dbReference>
<dbReference type="PROSITE" id="PS00922">
    <property type="entry name" value="TRANSGLYCOSYLASE"/>
    <property type="match status" value="1"/>
</dbReference>
<dbReference type="STRING" id="1817895.AUJ95_05970"/>
<dbReference type="Gene3D" id="1.10.530.10">
    <property type="match status" value="1"/>
</dbReference>
<evidence type="ECO:0000259" key="2">
    <source>
        <dbReference type="Pfam" id="PF01464"/>
    </source>
</evidence>
<evidence type="ECO:0000313" key="4">
    <source>
        <dbReference type="Proteomes" id="UP000183085"/>
    </source>
</evidence>
<feature type="domain" description="Transglycosylase SLT" evidence="2">
    <location>
        <begin position="59"/>
        <end position="157"/>
    </location>
</feature>
<comment type="caution">
    <text evidence="3">The sequence shown here is derived from an EMBL/GenBank/DDBJ whole genome shotgun (WGS) entry which is preliminary data.</text>
</comment>
<protein>
    <recommendedName>
        <fullName evidence="2">Transglycosylase SLT domain-containing protein</fullName>
    </recommendedName>
</protein>
<dbReference type="GO" id="GO:0008933">
    <property type="term" value="F:peptidoglycan lytic transglycosylase activity"/>
    <property type="evidence" value="ECO:0007669"/>
    <property type="project" value="InterPro"/>
</dbReference>
<dbReference type="CDD" id="cd00254">
    <property type="entry name" value="LT-like"/>
    <property type="match status" value="1"/>
</dbReference>
<dbReference type="PANTHER" id="PTHR37423:SF2">
    <property type="entry name" value="MEMBRANE-BOUND LYTIC MUREIN TRANSGLYCOSYLASE C"/>
    <property type="match status" value="1"/>
</dbReference>
<evidence type="ECO:0000313" key="3">
    <source>
        <dbReference type="EMBL" id="OIP38985.1"/>
    </source>
</evidence>
<comment type="similarity">
    <text evidence="1">Belongs to the transglycosylase Slt family.</text>
</comment>
<dbReference type="InterPro" id="IPR000189">
    <property type="entry name" value="Transglyc_AS"/>
</dbReference>
<dbReference type="InterPro" id="IPR008258">
    <property type="entry name" value="Transglycosylase_SLT_dom_1"/>
</dbReference>
<dbReference type="SUPFAM" id="SSF53955">
    <property type="entry name" value="Lysozyme-like"/>
    <property type="match status" value="1"/>
</dbReference>
<accession>A0A1J5DSD3</accession>
<name>A0A1J5DSD3_9BACT</name>
<dbReference type="GO" id="GO:0000270">
    <property type="term" value="P:peptidoglycan metabolic process"/>
    <property type="evidence" value="ECO:0007669"/>
    <property type="project" value="InterPro"/>
</dbReference>
<dbReference type="Pfam" id="PF01464">
    <property type="entry name" value="SLT"/>
    <property type="match status" value="1"/>
</dbReference>
<dbReference type="InterPro" id="IPR023346">
    <property type="entry name" value="Lysozyme-like_dom_sf"/>
</dbReference>
<evidence type="ECO:0000256" key="1">
    <source>
        <dbReference type="ARBA" id="ARBA00007734"/>
    </source>
</evidence>
<reference evidence="3 4" key="1">
    <citation type="journal article" date="2016" name="Environ. Microbiol.">
        <title>Genomic resolution of a cold subsurface aquifer community provides metabolic insights for novel microbes adapted to high CO concentrations.</title>
        <authorList>
            <person name="Probst A.J."/>
            <person name="Castelle C.J."/>
            <person name="Singh A."/>
            <person name="Brown C.T."/>
            <person name="Anantharaman K."/>
            <person name="Sharon I."/>
            <person name="Hug L.A."/>
            <person name="Burstein D."/>
            <person name="Emerson J.B."/>
            <person name="Thomas B.C."/>
            <person name="Banfield J.F."/>
        </authorList>
    </citation>
    <scope>NUCLEOTIDE SEQUENCE [LARGE SCALE GENOMIC DNA]</scope>
    <source>
        <strain evidence="3">CG2_30_40_21</strain>
    </source>
</reference>
<gene>
    <name evidence="3" type="ORF">AUJ95_05970</name>
</gene>
<dbReference type="GO" id="GO:0016020">
    <property type="term" value="C:membrane"/>
    <property type="evidence" value="ECO:0007669"/>
    <property type="project" value="InterPro"/>
</dbReference>
<proteinExistence type="inferred from homology"/>
<sequence length="178" mass="19580">MLENMLQVFTRIQAIEEKFGQVSVNKMEDVSSPTFKETLSEVKGGKTDTKGYPYQYAELINNASQKYGIDAKLIESIIKAESNFNPQAVSSKGACGLMQLMPQTARSLGVKNIFAPEENIDGGVKYLKDMLNKFNQNVPLALAAYNAGPETVKKAVGVPSIIETQNYVAKVLRYFQGS</sequence>
<dbReference type="EMBL" id="MNYI01000164">
    <property type="protein sequence ID" value="OIP38985.1"/>
    <property type="molecule type" value="Genomic_DNA"/>
</dbReference>
<dbReference type="PANTHER" id="PTHR37423">
    <property type="entry name" value="SOLUBLE LYTIC MUREIN TRANSGLYCOSYLASE-RELATED"/>
    <property type="match status" value="1"/>
</dbReference>
<dbReference type="AlphaFoldDB" id="A0A1J5DSD3"/>
<organism evidence="3 4">
    <name type="scientific">Candidatus Desantisbacteria bacterium CG2_30_40_21</name>
    <dbReference type="NCBI Taxonomy" id="1817895"/>
    <lineage>
        <taxon>Bacteria</taxon>
        <taxon>Candidatus Desantisiibacteriota</taxon>
    </lineage>
</organism>